<name>A0ABQ1K5R7_9GAMM</name>
<gene>
    <name evidence="1" type="ORF">GCM10011352_10330</name>
</gene>
<dbReference type="Proteomes" id="UP000629025">
    <property type="component" value="Unassembled WGS sequence"/>
</dbReference>
<sequence length="212" mass="24355">MGPVEVEMVLLQIEKESQSEQQIAGEEPELHATEEDLAYNRAQYEAFMRKIWRVRKAFDAHVDTELRERCPGRDEYAVFISAARYELPGLSHRHTTSDSIEPELLFANGYAPQDQRYQFDFSRLRVSFNKQKVSELINRACADWTVQAVEFKRELDELVKTNQTELAHDTQRARAKQLADTIVNKLEEALKNEAPSGNDEVMLVLMSPQPAG</sequence>
<accession>A0ABQ1K5R7</accession>
<proteinExistence type="predicted"/>
<organism evidence="1 2">
    <name type="scientific">Marinobacterium zhoushanense</name>
    <dbReference type="NCBI Taxonomy" id="1679163"/>
    <lineage>
        <taxon>Bacteria</taxon>
        <taxon>Pseudomonadati</taxon>
        <taxon>Pseudomonadota</taxon>
        <taxon>Gammaproteobacteria</taxon>
        <taxon>Oceanospirillales</taxon>
        <taxon>Oceanospirillaceae</taxon>
        <taxon>Marinobacterium</taxon>
    </lineage>
</organism>
<evidence type="ECO:0000313" key="1">
    <source>
        <dbReference type="EMBL" id="GGB86362.1"/>
    </source>
</evidence>
<keyword evidence="2" id="KW-1185">Reference proteome</keyword>
<reference evidence="2" key="1">
    <citation type="journal article" date="2019" name="Int. J. Syst. Evol. Microbiol.">
        <title>The Global Catalogue of Microorganisms (GCM) 10K type strain sequencing project: providing services to taxonomists for standard genome sequencing and annotation.</title>
        <authorList>
            <consortium name="The Broad Institute Genomics Platform"/>
            <consortium name="The Broad Institute Genome Sequencing Center for Infectious Disease"/>
            <person name="Wu L."/>
            <person name="Ma J."/>
        </authorList>
    </citation>
    <scope>NUCLEOTIDE SEQUENCE [LARGE SCALE GENOMIC DNA]</scope>
    <source>
        <strain evidence="2">CGMCC 1.15341</strain>
    </source>
</reference>
<protein>
    <submittedName>
        <fullName evidence="1">Uncharacterized protein</fullName>
    </submittedName>
</protein>
<evidence type="ECO:0000313" key="2">
    <source>
        <dbReference type="Proteomes" id="UP000629025"/>
    </source>
</evidence>
<comment type="caution">
    <text evidence="1">The sequence shown here is derived from an EMBL/GenBank/DDBJ whole genome shotgun (WGS) entry which is preliminary data.</text>
</comment>
<dbReference type="EMBL" id="BMIJ01000002">
    <property type="protein sequence ID" value="GGB86362.1"/>
    <property type="molecule type" value="Genomic_DNA"/>
</dbReference>